<evidence type="ECO:0000256" key="1">
    <source>
        <dbReference type="SAM" id="Phobius"/>
    </source>
</evidence>
<dbReference type="InterPro" id="IPR050879">
    <property type="entry name" value="Acyltransferase_3"/>
</dbReference>
<feature type="domain" description="Acyltransferase 3" evidence="2">
    <location>
        <begin position="10"/>
        <end position="331"/>
    </location>
</feature>
<protein>
    <recommendedName>
        <fullName evidence="2">Acyltransferase 3 domain-containing protein</fullName>
    </recommendedName>
</protein>
<dbReference type="AlphaFoldDB" id="A0A1K0F9C1"/>
<feature type="transmembrane region" description="Helical" evidence="1">
    <location>
        <begin position="278"/>
        <end position="295"/>
    </location>
</feature>
<evidence type="ECO:0000313" key="4">
    <source>
        <dbReference type="Proteomes" id="UP000182486"/>
    </source>
</evidence>
<keyword evidence="4" id="KW-1185">Reference proteome</keyword>
<name>A0A1K0F9C1_9ACTN</name>
<feature type="transmembrane region" description="Helical" evidence="1">
    <location>
        <begin position="92"/>
        <end position="113"/>
    </location>
</feature>
<feature type="transmembrane region" description="Helical" evidence="1">
    <location>
        <begin position="315"/>
        <end position="337"/>
    </location>
</feature>
<proteinExistence type="predicted"/>
<feature type="transmembrane region" description="Helical" evidence="1">
    <location>
        <begin position="194"/>
        <end position="214"/>
    </location>
</feature>
<feature type="transmembrane region" description="Helical" evidence="1">
    <location>
        <begin position="171"/>
        <end position="188"/>
    </location>
</feature>
<accession>A0A1K0F9C1</accession>
<gene>
    <name evidence="3" type="ORF">BG844_37495</name>
</gene>
<feature type="transmembrane region" description="Helical" evidence="1">
    <location>
        <begin position="50"/>
        <end position="71"/>
    </location>
</feature>
<dbReference type="PANTHER" id="PTHR23028:SF53">
    <property type="entry name" value="ACYL_TRANSF_3 DOMAIN-CONTAINING PROTEIN"/>
    <property type="match status" value="1"/>
</dbReference>
<comment type="caution">
    <text evidence="3">The sequence shown here is derived from an EMBL/GenBank/DDBJ whole genome shotgun (WGS) entry which is preliminary data.</text>
</comment>
<feature type="transmembrane region" description="Helical" evidence="1">
    <location>
        <begin position="143"/>
        <end position="164"/>
    </location>
</feature>
<feature type="transmembrane region" description="Helical" evidence="1">
    <location>
        <begin position="221"/>
        <end position="239"/>
    </location>
</feature>
<dbReference type="GO" id="GO:0016020">
    <property type="term" value="C:membrane"/>
    <property type="evidence" value="ECO:0007669"/>
    <property type="project" value="TreeGrafter"/>
</dbReference>
<keyword evidence="1" id="KW-0472">Membrane</keyword>
<feature type="transmembrane region" description="Helical" evidence="1">
    <location>
        <begin position="9"/>
        <end position="30"/>
    </location>
</feature>
<dbReference type="InterPro" id="IPR002656">
    <property type="entry name" value="Acyl_transf_3_dom"/>
</dbReference>
<evidence type="ECO:0000259" key="2">
    <source>
        <dbReference type="Pfam" id="PF01757"/>
    </source>
</evidence>
<dbReference type="Pfam" id="PF01757">
    <property type="entry name" value="Acyl_transf_3"/>
    <property type="match status" value="1"/>
</dbReference>
<keyword evidence="1" id="KW-0812">Transmembrane</keyword>
<dbReference type="Proteomes" id="UP000182486">
    <property type="component" value="Unassembled WGS sequence"/>
</dbReference>
<feature type="transmembrane region" description="Helical" evidence="1">
    <location>
        <begin position="251"/>
        <end position="271"/>
    </location>
</feature>
<reference evidence="3 4" key="1">
    <citation type="submission" date="2016-09" db="EMBL/GenBank/DDBJ databases">
        <title>Couchioplanes caeruleus draft genome sequence.</title>
        <authorList>
            <person name="Sheehan J."/>
            <person name="Caffrey P."/>
        </authorList>
    </citation>
    <scope>NUCLEOTIDE SEQUENCE [LARGE SCALE GENOMIC DNA]</scope>
    <source>
        <strain evidence="3 4">DSM 43634</strain>
    </source>
</reference>
<dbReference type="EMBL" id="MEIA01000566">
    <property type="protein sequence ID" value="OJF09453.1"/>
    <property type="molecule type" value="Genomic_DNA"/>
</dbReference>
<dbReference type="PANTHER" id="PTHR23028">
    <property type="entry name" value="ACETYLTRANSFERASE"/>
    <property type="match status" value="1"/>
</dbReference>
<keyword evidence="1" id="KW-1133">Transmembrane helix</keyword>
<dbReference type="GO" id="GO:0009103">
    <property type="term" value="P:lipopolysaccharide biosynthetic process"/>
    <property type="evidence" value="ECO:0007669"/>
    <property type="project" value="TreeGrafter"/>
</dbReference>
<dbReference type="GO" id="GO:0016747">
    <property type="term" value="F:acyltransferase activity, transferring groups other than amino-acyl groups"/>
    <property type="evidence" value="ECO:0007669"/>
    <property type="project" value="InterPro"/>
</dbReference>
<sequence>MPQASPRRLVALDGLRLVAAVAVAVYHYTTFWHLDGEHVPVYFLPQAAKVTVYGFLGVELFFMISGFAICMSSWGRGLGDFVASRASRLYPAYWVCIVLTVTVTAIFPIRGYLPLYTDHTLADIAVNFTMLQEPMGVPGVESVYWTLWSELRFYLLFAVFVVVPGITYRRTVIFCAAWMVAAALAPAIDNEVFTMLTVRHYAPYFVAGITMYLMRRFGTTPLLWAMLGLTWPVSLYSLGERVRLDPGWKVALWPAVLIVTVCYGVLLLIALGRTDRLSWRWLTVAGALTFPFYLLHQRIGYIVIRYGHEHTGLSVGVLIAGTVAVMLVPAWLVYRFVERPCGPRMRDALRRGAEAVRAAAPRPAAQAPAPGVVPRRRDLALAELRAWAELREPVAPKR</sequence>
<organism evidence="3 4">
    <name type="scientific">Couchioplanes caeruleus subsp. caeruleus</name>
    <dbReference type="NCBI Taxonomy" id="56427"/>
    <lineage>
        <taxon>Bacteria</taxon>
        <taxon>Bacillati</taxon>
        <taxon>Actinomycetota</taxon>
        <taxon>Actinomycetes</taxon>
        <taxon>Micromonosporales</taxon>
        <taxon>Micromonosporaceae</taxon>
        <taxon>Couchioplanes</taxon>
    </lineage>
</organism>
<evidence type="ECO:0000313" key="3">
    <source>
        <dbReference type="EMBL" id="OJF09453.1"/>
    </source>
</evidence>
<dbReference type="RefSeq" id="WP_071810215.1">
    <property type="nucleotide sequence ID" value="NZ_MEIA01000566.1"/>
</dbReference>